<dbReference type="GO" id="GO:0005886">
    <property type="term" value="C:plasma membrane"/>
    <property type="evidence" value="ECO:0007669"/>
    <property type="project" value="UniProtKB-SubCell"/>
</dbReference>
<keyword evidence="3 8" id="KW-0812">Transmembrane</keyword>
<name>A0ABD2CNX2_VESMC</name>
<reference evidence="9 10" key="1">
    <citation type="journal article" date="2024" name="Ann. Entomol. Soc. Am.">
        <title>Genomic analyses of the southern and eastern yellowjacket wasps (Hymenoptera: Vespidae) reveal evolutionary signatures of social life.</title>
        <authorList>
            <person name="Catto M.A."/>
            <person name="Caine P.B."/>
            <person name="Orr S.E."/>
            <person name="Hunt B.G."/>
            <person name="Goodisman M.A.D."/>
        </authorList>
    </citation>
    <scope>NUCLEOTIDE SEQUENCE [LARGE SCALE GENOMIC DNA]</scope>
    <source>
        <strain evidence="9">232</strain>
        <tissue evidence="9">Head and thorax</tissue>
    </source>
</reference>
<dbReference type="EMBL" id="JAYRBN010000037">
    <property type="protein sequence ID" value="KAL2746801.1"/>
    <property type="molecule type" value="Genomic_DNA"/>
</dbReference>
<comment type="caution">
    <text evidence="9">The sequence shown here is derived from an EMBL/GenBank/DDBJ whole genome shotgun (WGS) entry which is preliminary data.</text>
</comment>
<keyword evidence="10" id="KW-1185">Reference proteome</keyword>
<keyword evidence="2" id="KW-1003">Cell membrane</keyword>
<keyword evidence="6" id="KW-0675">Receptor</keyword>
<dbReference type="PANTHER" id="PTHR21143">
    <property type="entry name" value="INVERTEBRATE GUSTATORY RECEPTOR"/>
    <property type="match status" value="1"/>
</dbReference>
<keyword evidence="5 8" id="KW-0472">Membrane</keyword>
<organism evidence="9 10">
    <name type="scientific">Vespula maculifrons</name>
    <name type="common">Eastern yellow jacket</name>
    <name type="synonym">Wasp</name>
    <dbReference type="NCBI Taxonomy" id="7453"/>
    <lineage>
        <taxon>Eukaryota</taxon>
        <taxon>Metazoa</taxon>
        <taxon>Ecdysozoa</taxon>
        <taxon>Arthropoda</taxon>
        <taxon>Hexapoda</taxon>
        <taxon>Insecta</taxon>
        <taxon>Pterygota</taxon>
        <taxon>Neoptera</taxon>
        <taxon>Endopterygota</taxon>
        <taxon>Hymenoptera</taxon>
        <taxon>Apocrita</taxon>
        <taxon>Aculeata</taxon>
        <taxon>Vespoidea</taxon>
        <taxon>Vespidae</taxon>
        <taxon>Vespinae</taxon>
        <taxon>Vespula</taxon>
    </lineage>
</organism>
<feature type="transmembrane region" description="Helical" evidence="8">
    <location>
        <begin position="49"/>
        <end position="67"/>
    </location>
</feature>
<evidence type="ECO:0000256" key="7">
    <source>
        <dbReference type="ARBA" id="ARBA00023224"/>
    </source>
</evidence>
<dbReference type="GO" id="GO:0007165">
    <property type="term" value="P:signal transduction"/>
    <property type="evidence" value="ECO:0007669"/>
    <property type="project" value="UniProtKB-KW"/>
</dbReference>
<dbReference type="AlphaFoldDB" id="A0ABD2CNX2"/>
<dbReference type="PANTHER" id="PTHR21143:SF133">
    <property type="entry name" value="GUSTATORY AND PHEROMONE RECEPTOR 32A-RELATED"/>
    <property type="match status" value="1"/>
</dbReference>
<dbReference type="InterPro" id="IPR013604">
    <property type="entry name" value="7TM_chemorcpt"/>
</dbReference>
<accession>A0ABD2CNX2</accession>
<proteinExistence type="predicted"/>
<evidence type="ECO:0000256" key="4">
    <source>
        <dbReference type="ARBA" id="ARBA00022989"/>
    </source>
</evidence>
<evidence type="ECO:0000256" key="3">
    <source>
        <dbReference type="ARBA" id="ARBA00022692"/>
    </source>
</evidence>
<keyword evidence="4 8" id="KW-1133">Transmembrane helix</keyword>
<evidence type="ECO:0000256" key="8">
    <source>
        <dbReference type="SAM" id="Phobius"/>
    </source>
</evidence>
<evidence type="ECO:0000313" key="10">
    <source>
        <dbReference type="Proteomes" id="UP001607303"/>
    </source>
</evidence>
<evidence type="ECO:0000256" key="1">
    <source>
        <dbReference type="ARBA" id="ARBA00004651"/>
    </source>
</evidence>
<evidence type="ECO:0000256" key="2">
    <source>
        <dbReference type="ARBA" id="ARBA00022475"/>
    </source>
</evidence>
<evidence type="ECO:0000256" key="6">
    <source>
        <dbReference type="ARBA" id="ARBA00023170"/>
    </source>
</evidence>
<evidence type="ECO:0000313" key="9">
    <source>
        <dbReference type="EMBL" id="KAL2746801.1"/>
    </source>
</evidence>
<sequence>MNTGDILYELYEPSTSRKFRDEIRDFTFQLVQNRLTFTACGFYDLNHTFVYSIIGSIATYLVILIQAEDRFKVLSNNTNHNSTSIRDFTLQLIQNPLSFTICGFFDLDYTLIRNVIATVTTYLVILIQIGNVPTEFFFENITLSTNNSGKIYD</sequence>
<keyword evidence="7" id="KW-0807">Transducer</keyword>
<gene>
    <name evidence="9" type="ORF">V1477_005171</name>
</gene>
<dbReference type="Pfam" id="PF08395">
    <property type="entry name" value="7tm_7"/>
    <property type="match status" value="2"/>
</dbReference>
<comment type="subcellular location">
    <subcellularLocation>
        <location evidence="1">Cell membrane</location>
        <topology evidence="1">Multi-pass membrane protein</topology>
    </subcellularLocation>
</comment>
<dbReference type="Proteomes" id="UP001607303">
    <property type="component" value="Unassembled WGS sequence"/>
</dbReference>
<evidence type="ECO:0000256" key="5">
    <source>
        <dbReference type="ARBA" id="ARBA00023136"/>
    </source>
</evidence>
<protein>
    <submittedName>
        <fullName evidence="9">Gustatory receptor for sugar taste 43a-like</fullName>
    </submittedName>
</protein>